<dbReference type="Pfam" id="PF13211">
    <property type="entry name" value="DUF4019"/>
    <property type="match status" value="1"/>
</dbReference>
<comment type="caution">
    <text evidence="2">The sequence shown here is derived from an EMBL/GenBank/DDBJ whole genome shotgun (WGS) entry which is preliminary data.</text>
</comment>
<feature type="signal peptide" evidence="1">
    <location>
        <begin position="1"/>
        <end position="18"/>
    </location>
</feature>
<protein>
    <submittedName>
        <fullName evidence="2">DUF4019 domain-containing protein</fullName>
    </submittedName>
</protein>
<gene>
    <name evidence="2" type="ORF">J0A66_12290</name>
</gene>
<evidence type="ECO:0000313" key="3">
    <source>
        <dbReference type="Proteomes" id="UP000664654"/>
    </source>
</evidence>
<dbReference type="RefSeq" id="WP_206574115.1">
    <property type="nucleotide sequence ID" value="NZ_JAFKCV010000006.1"/>
</dbReference>
<reference evidence="2" key="1">
    <citation type="submission" date="2021-03" db="EMBL/GenBank/DDBJ databases">
        <title>novel species isolated from a fishpond in China.</title>
        <authorList>
            <person name="Lu H."/>
            <person name="Cai Z."/>
        </authorList>
    </citation>
    <scope>NUCLEOTIDE SEQUENCE</scope>
    <source>
        <strain evidence="2">JCM 30855</strain>
    </source>
</reference>
<keyword evidence="3" id="KW-1185">Reference proteome</keyword>
<evidence type="ECO:0000256" key="1">
    <source>
        <dbReference type="SAM" id="SignalP"/>
    </source>
</evidence>
<accession>A0A939DNF4</accession>
<feature type="chain" id="PRO_5037482323" evidence="1">
    <location>
        <begin position="19"/>
        <end position="132"/>
    </location>
</feature>
<keyword evidence="1" id="KW-0732">Signal</keyword>
<evidence type="ECO:0000313" key="2">
    <source>
        <dbReference type="EMBL" id="MBN7826008.1"/>
    </source>
</evidence>
<dbReference type="AlphaFoldDB" id="A0A939DNF4"/>
<dbReference type="InterPro" id="IPR025091">
    <property type="entry name" value="DUF4019"/>
</dbReference>
<proteinExistence type="predicted"/>
<organism evidence="2 3">
    <name type="scientific">Bowmanella dokdonensis</name>
    <dbReference type="NCBI Taxonomy" id="751969"/>
    <lineage>
        <taxon>Bacteria</taxon>
        <taxon>Pseudomonadati</taxon>
        <taxon>Pseudomonadota</taxon>
        <taxon>Gammaproteobacteria</taxon>
        <taxon>Alteromonadales</taxon>
        <taxon>Alteromonadaceae</taxon>
        <taxon>Bowmanella</taxon>
    </lineage>
</organism>
<sequence length="132" mass="15027">MKKYLCLLLLGLNLQVLAAGEPESHDGARGWLKLVDSGDYAQSWQQSADYFQKQISADKWQAVVSDVRDPLGPLVSRNLISESYRDQMPGAPDGQYKILEFESSFLKKARAQETLVMIKKDKDWRVVGYFIK</sequence>
<dbReference type="EMBL" id="JAFKCV010000006">
    <property type="protein sequence ID" value="MBN7826008.1"/>
    <property type="molecule type" value="Genomic_DNA"/>
</dbReference>
<dbReference type="Proteomes" id="UP000664654">
    <property type="component" value="Unassembled WGS sequence"/>
</dbReference>
<name>A0A939DNF4_9ALTE</name>